<organism evidence="2 3">
    <name type="scientific">Galerina marginata (strain CBS 339.88)</name>
    <dbReference type="NCBI Taxonomy" id="685588"/>
    <lineage>
        <taxon>Eukaryota</taxon>
        <taxon>Fungi</taxon>
        <taxon>Dikarya</taxon>
        <taxon>Basidiomycota</taxon>
        <taxon>Agaricomycotina</taxon>
        <taxon>Agaricomycetes</taxon>
        <taxon>Agaricomycetidae</taxon>
        <taxon>Agaricales</taxon>
        <taxon>Agaricineae</taxon>
        <taxon>Strophariaceae</taxon>
        <taxon>Galerina</taxon>
    </lineage>
</organism>
<accession>A0A067SLP2</accession>
<sequence length="125" mass="14242">MTTTTSASSVKLLLVCLGLYGPEVEPKARSVLLLLCRLSTEGYVSGLVQALLDIWPRLGLEGNDIVYPMFGFLGVMASREYLYSWLMHSPWLEPTFRLGRRLHVMPAVPPRNRDVGTWRHRRVEQ</sequence>
<evidence type="ECO:0000313" key="3">
    <source>
        <dbReference type="Proteomes" id="UP000027222"/>
    </source>
</evidence>
<dbReference type="EMBL" id="KL142407">
    <property type="protein sequence ID" value="KDR68624.1"/>
    <property type="molecule type" value="Genomic_DNA"/>
</dbReference>
<keyword evidence="1" id="KW-0732">Signal</keyword>
<evidence type="ECO:0000313" key="2">
    <source>
        <dbReference type="EMBL" id="KDR68624.1"/>
    </source>
</evidence>
<dbReference type="AlphaFoldDB" id="A0A067SLP2"/>
<name>A0A067SLP2_GALM3</name>
<evidence type="ECO:0000256" key="1">
    <source>
        <dbReference type="SAM" id="SignalP"/>
    </source>
</evidence>
<protein>
    <submittedName>
        <fullName evidence="2">Uncharacterized protein</fullName>
    </submittedName>
</protein>
<keyword evidence="3" id="KW-1185">Reference proteome</keyword>
<reference evidence="3" key="1">
    <citation type="journal article" date="2014" name="Proc. Natl. Acad. Sci. U.S.A.">
        <title>Extensive sampling of basidiomycete genomes demonstrates inadequacy of the white-rot/brown-rot paradigm for wood decay fungi.</title>
        <authorList>
            <person name="Riley R."/>
            <person name="Salamov A.A."/>
            <person name="Brown D.W."/>
            <person name="Nagy L.G."/>
            <person name="Floudas D."/>
            <person name="Held B.W."/>
            <person name="Levasseur A."/>
            <person name="Lombard V."/>
            <person name="Morin E."/>
            <person name="Otillar R."/>
            <person name="Lindquist E.A."/>
            <person name="Sun H."/>
            <person name="LaButti K.M."/>
            <person name="Schmutz J."/>
            <person name="Jabbour D."/>
            <person name="Luo H."/>
            <person name="Baker S.E."/>
            <person name="Pisabarro A.G."/>
            <person name="Walton J.D."/>
            <person name="Blanchette R.A."/>
            <person name="Henrissat B."/>
            <person name="Martin F."/>
            <person name="Cullen D."/>
            <person name="Hibbett D.S."/>
            <person name="Grigoriev I.V."/>
        </authorList>
    </citation>
    <scope>NUCLEOTIDE SEQUENCE [LARGE SCALE GENOMIC DNA]</scope>
    <source>
        <strain evidence="3">CBS 339.88</strain>
    </source>
</reference>
<dbReference type="Proteomes" id="UP000027222">
    <property type="component" value="Unassembled WGS sequence"/>
</dbReference>
<proteinExistence type="predicted"/>
<dbReference type="HOGENOM" id="CLU_1992814_0_0_1"/>
<feature type="signal peptide" evidence="1">
    <location>
        <begin position="1"/>
        <end position="18"/>
    </location>
</feature>
<feature type="chain" id="PRO_5001645984" evidence="1">
    <location>
        <begin position="19"/>
        <end position="125"/>
    </location>
</feature>
<gene>
    <name evidence="2" type="ORF">GALMADRAFT_1038006</name>
</gene>